<feature type="compositionally biased region" description="Basic and acidic residues" evidence="1">
    <location>
        <begin position="105"/>
        <end position="114"/>
    </location>
</feature>
<dbReference type="Proteomes" id="UP000198607">
    <property type="component" value="Unassembled WGS sequence"/>
</dbReference>
<sequence length="114" mass="12117">MDAYIELQDASLVLVATTHTRVGYAVARLESCGDATSAFVAAMTDAYGVRLAQVVADELDLGTEEGRPLSSRTVMQALSMAETIRAALQGVSFGESLSQRPDATPSDHENPESR</sequence>
<dbReference type="RefSeq" id="WP_091933154.1">
    <property type="nucleotide sequence ID" value="NZ_FNCY01000001.1"/>
</dbReference>
<dbReference type="AlphaFoldDB" id="A0A1G7WSK8"/>
<accession>A0A1G7WSK8</accession>
<evidence type="ECO:0000256" key="1">
    <source>
        <dbReference type="SAM" id="MobiDB-lite"/>
    </source>
</evidence>
<dbReference type="STRING" id="83767.SAMN05660652_00620"/>
<gene>
    <name evidence="2" type="ORF">SAMN05660652_00620</name>
</gene>
<proteinExistence type="predicted"/>
<feature type="region of interest" description="Disordered" evidence="1">
    <location>
        <begin position="94"/>
        <end position="114"/>
    </location>
</feature>
<organism evidence="2 3">
    <name type="scientific">Propionivibrio dicarboxylicus</name>
    <dbReference type="NCBI Taxonomy" id="83767"/>
    <lineage>
        <taxon>Bacteria</taxon>
        <taxon>Pseudomonadati</taxon>
        <taxon>Pseudomonadota</taxon>
        <taxon>Betaproteobacteria</taxon>
        <taxon>Rhodocyclales</taxon>
        <taxon>Rhodocyclaceae</taxon>
        <taxon>Propionivibrio</taxon>
    </lineage>
</organism>
<evidence type="ECO:0000313" key="3">
    <source>
        <dbReference type="Proteomes" id="UP000198607"/>
    </source>
</evidence>
<evidence type="ECO:0000313" key="2">
    <source>
        <dbReference type="EMBL" id="SDG74888.1"/>
    </source>
</evidence>
<dbReference type="EMBL" id="FNCY01000001">
    <property type="protein sequence ID" value="SDG74888.1"/>
    <property type="molecule type" value="Genomic_DNA"/>
</dbReference>
<keyword evidence="3" id="KW-1185">Reference proteome</keyword>
<reference evidence="2 3" key="1">
    <citation type="submission" date="2016-10" db="EMBL/GenBank/DDBJ databases">
        <authorList>
            <person name="de Groot N.N."/>
        </authorList>
    </citation>
    <scope>NUCLEOTIDE SEQUENCE [LARGE SCALE GENOMIC DNA]</scope>
    <source>
        <strain evidence="2 3">DSM 5885</strain>
    </source>
</reference>
<dbReference type="OrthoDB" id="8904026at2"/>
<name>A0A1G7WSK8_9RHOO</name>
<protein>
    <submittedName>
        <fullName evidence="2">Uncharacterized protein</fullName>
    </submittedName>
</protein>